<dbReference type="Proteomes" id="UP000887576">
    <property type="component" value="Unplaced"/>
</dbReference>
<proteinExistence type="predicted"/>
<evidence type="ECO:0000313" key="2">
    <source>
        <dbReference type="WBParaSite" id="JU765_v2.g19415.t1"/>
    </source>
</evidence>
<dbReference type="WBParaSite" id="JU765_v2.g19415.t1">
    <property type="protein sequence ID" value="JU765_v2.g19415.t1"/>
    <property type="gene ID" value="JU765_v2.g19415"/>
</dbReference>
<protein>
    <submittedName>
        <fullName evidence="2">Uncharacterized protein</fullName>
    </submittedName>
</protein>
<name>A0AC34QU73_9BILA</name>
<organism evidence="1 2">
    <name type="scientific">Panagrolaimus sp. JU765</name>
    <dbReference type="NCBI Taxonomy" id="591449"/>
    <lineage>
        <taxon>Eukaryota</taxon>
        <taxon>Metazoa</taxon>
        <taxon>Ecdysozoa</taxon>
        <taxon>Nematoda</taxon>
        <taxon>Chromadorea</taxon>
        <taxon>Rhabditida</taxon>
        <taxon>Tylenchina</taxon>
        <taxon>Panagrolaimomorpha</taxon>
        <taxon>Panagrolaimoidea</taxon>
        <taxon>Panagrolaimidae</taxon>
        <taxon>Panagrolaimus</taxon>
    </lineage>
</organism>
<reference evidence="2" key="1">
    <citation type="submission" date="2022-11" db="UniProtKB">
        <authorList>
            <consortium name="WormBaseParasite"/>
        </authorList>
    </citation>
    <scope>IDENTIFICATION</scope>
</reference>
<sequence length="444" mass="51122">MSKLTSNFAWPSSITWPPSRKMVYAIGGVGGAIAILSFWKQWNRADKQVNGRSSRRLSVFPDESEAVTGLESTVLFLEKLLSDLEKKKLNSETDRNRYDLIQSILLRLNGARSDFEKFRKNDFGLSTTATEDIARSLWSSALTPKAGTLSVLSDDTFFSAVDDLSPTNLADFDTNSISIDFADLALYKEALKRVENGTVKVRKIRSEFCGCDSDEDFLAKVYCLRLAFNKIISNEKTRQWLIQEGRVIFADLMRHDLKNPTEYFAAYDRLMQYLNDLSNYETTKRELELRKVEEINLWDVLFDFVLLDSFDDLRKPPSSIVALFRNNFFSRSFKESTLNSLIWSMIKVKRSKLVEKDGFISHFYDISQIVSPMLIFAYFGDGPKSFQDLCLYFKEAVYAFVLDIFNPQKVRFTTVDELAEDVQRLLEIRLENLQVKISNELIPV</sequence>
<accession>A0AC34QU73</accession>
<evidence type="ECO:0000313" key="1">
    <source>
        <dbReference type="Proteomes" id="UP000887576"/>
    </source>
</evidence>